<dbReference type="AlphaFoldDB" id="A0A4S8P6U5"/>
<feature type="transmembrane region" description="Helical" evidence="1">
    <location>
        <begin position="243"/>
        <end position="261"/>
    </location>
</feature>
<gene>
    <name evidence="2" type="ORF">E9998_21090</name>
</gene>
<keyword evidence="1" id="KW-0472">Membrane</keyword>
<name>A0A4S8P6U5_9ACTN</name>
<keyword evidence="1" id="KW-1133">Transmembrane helix</keyword>
<comment type="caution">
    <text evidence="2">The sequence shown here is derived from an EMBL/GenBank/DDBJ whole genome shotgun (WGS) entry which is preliminary data.</text>
</comment>
<dbReference type="Proteomes" id="UP000305792">
    <property type="component" value="Unassembled WGS sequence"/>
</dbReference>
<organism evidence="2 3">
    <name type="scientific">Glycomyces paridis</name>
    <dbReference type="NCBI Taxonomy" id="2126555"/>
    <lineage>
        <taxon>Bacteria</taxon>
        <taxon>Bacillati</taxon>
        <taxon>Actinomycetota</taxon>
        <taxon>Actinomycetes</taxon>
        <taxon>Glycomycetales</taxon>
        <taxon>Glycomycetaceae</taxon>
        <taxon>Glycomyces</taxon>
    </lineage>
</organism>
<reference evidence="2 3" key="1">
    <citation type="journal article" date="2018" name="Int. J. Syst. Evol. Microbiol.">
        <title>Glycomyces paridis sp. nov., isolated from the medicinal plant Paris polyphylla.</title>
        <authorList>
            <person name="Fang X.M."/>
            <person name="Bai J.L."/>
            <person name="Su J."/>
            <person name="Zhao L.L."/>
            <person name="Liu H.Y."/>
            <person name="Ma B.P."/>
            <person name="Zhang Y.Q."/>
            <person name="Yu L.Y."/>
        </authorList>
    </citation>
    <scope>NUCLEOTIDE SEQUENCE [LARGE SCALE GENOMIC DNA]</scope>
    <source>
        <strain evidence="2 3">CPCC 204357</strain>
    </source>
</reference>
<evidence type="ECO:0000256" key="1">
    <source>
        <dbReference type="SAM" id="Phobius"/>
    </source>
</evidence>
<feature type="transmembrane region" description="Helical" evidence="1">
    <location>
        <begin position="15"/>
        <end position="36"/>
    </location>
</feature>
<feature type="transmembrane region" description="Helical" evidence="1">
    <location>
        <begin position="273"/>
        <end position="294"/>
    </location>
</feature>
<feature type="transmembrane region" description="Helical" evidence="1">
    <location>
        <begin position="99"/>
        <end position="121"/>
    </location>
</feature>
<keyword evidence="1" id="KW-0812">Transmembrane</keyword>
<feature type="transmembrane region" description="Helical" evidence="1">
    <location>
        <begin position="133"/>
        <end position="153"/>
    </location>
</feature>
<accession>A0A4S8P6U5</accession>
<feature type="transmembrane region" description="Helical" evidence="1">
    <location>
        <begin position="42"/>
        <end position="66"/>
    </location>
</feature>
<protein>
    <submittedName>
        <fullName evidence="2">Uncharacterized protein</fullName>
    </submittedName>
</protein>
<feature type="transmembrane region" description="Helical" evidence="1">
    <location>
        <begin position="219"/>
        <end position="237"/>
    </location>
</feature>
<feature type="transmembrane region" description="Helical" evidence="1">
    <location>
        <begin position="336"/>
        <end position="356"/>
    </location>
</feature>
<evidence type="ECO:0000313" key="3">
    <source>
        <dbReference type="Proteomes" id="UP000305792"/>
    </source>
</evidence>
<feature type="transmembrane region" description="Helical" evidence="1">
    <location>
        <begin position="165"/>
        <end position="183"/>
    </location>
</feature>
<dbReference type="OrthoDB" id="5190141at2"/>
<proteinExistence type="predicted"/>
<evidence type="ECO:0000313" key="2">
    <source>
        <dbReference type="EMBL" id="THV24512.1"/>
    </source>
</evidence>
<keyword evidence="3" id="KW-1185">Reference proteome</keyword>
<dbReference type="EMBL" id="STGX01000018">
    <property type="protein sequence ID" value="THV24512.1"/>
    <property type="molecule type" value="Genomic_DNA"/>
</dbReference>
<sequence>MTEPEATGLRARRPVLVAAVAVGTLTMGATFAGSVVNLLTGTAALAIAATGAVLAGMASIIAMTVTGPAAAERERRAPAVWTWPDLAGHPLEAVRNIRLPLACTLAIAAAVTIPDPVVAAIPLRGLAAEHAGLLLPVAAGAWSLLAAMAAQGWNLDHRDEQRGAGLDALLTYSLAAAAGLWIGTATQPYIGLFTAAGVMLHLTAVAGRFEDDCYDNGPVPLLLSGAAVTGAALVAAHTGANPIGVVLAAAGALAAVSLPAAIRDDPSDFPTGVLEFVPLAVLAIMALTLDPWWFAPALLTFTAAVANSSGGHHDAPRPSNGAAFVARWFGPLNRPATTLTVLTVLATLYLAASLAFPELPVPEGR</sequence>
<dbReference type="RefSeq" id="WP_136531671.1">
    <property type="nucleotide sequence ID" value="NZ_STGX01000018.1"/>
</dbReference>